<dbReference type="PANTHER" id="PTHR34133">
    <property type="entry name" value="OS07G0633000 PROTEIN"/>
    <property type="match status" value="1"/>
</dbReference>
<keyword evidence="2" id="KW-1185">Reference proteome</keyword>
<accession>A0A563VX19</accession>
<name>A0A563VX19_9CYAN</name>
<sequence>MHARFQATESVKISVEEAEIPIQHYLRQPQRLVKAIANPKLMKQLSDDLYELKMRPINFMGIYHFQPTVLLKVWTRANGTVYLKSEGCQIQGIDYINRRFCLNLKGILSPQQHQNQTTLEGQADLEVKVDIPSPLMLTPKSILEGTGNGLLKSVLTRIKQRLISQLLEDYSQWAATEVKQADNNSTITDLGLT</sequence>
<dbReference type="InterPro" id="IPR018971">
    <property type="entry name" value="DUF1997"/>
</dbReference>
<dbReference type="OrthoDB" id="510717at2"/>
<gene>
    <name evidence="1" type="ORF">H1P_3960007</name>
</gene>
<evidence type="ECO:0000313" key="2">
    <source>
        <dbReference type="Proteomes" id="UP000320055"/>
    </source>
</evidence>
<dbReference type="AlphaFoldDB" id="A0A563VX19"/>
<dbReference type="Pfam" id="PF09366">
    <property type="entry name" value="DUF1997"/>
    <property type="match status" value="1"/>
</dbReference>
<evidence type="ECO:0000313" key="1">
    <source>
        <dbReference type="EMBL" id="VEP16002.1"/>
    </source>
</evidence>
<proteinExistence type="predicted"/>
<dbReference type="PANTHER" id="PTHR34133:SF8">
    <property type="entry name" value="OS07G0633000 PROTEIN"/>
    <property type="match status" value="1"/>
</dbReference>
<dbReference type="RefSeq" id="WP_144874850.1">
    <property type="nucleotide sequence ID" value="NZ_LR214132.1"/>
</dbReference>
<protein>
    <recommendedName>
        <fullName evidence="3">DUF1997 domain-containing protein</fullName>
    </recommendedName>
</protein>
<organism evidence="1 2">
    <name type="scientific">Hyella patelloides LEGE 07179</name>
    <dbReference type="NCBI Taxonomy" id="945734"/>
    <lineage>
        <taxon>Bacteria</taxon>
        <taxon>Bacillati</taxon>
        <taxon>Cyanobacteriota</taxon>
        <taxon>Cyanophyceae</taxon>
        <taxon>Pleurocapsales</taxon>
        <taxon>Hyellaceae</taxon>
        <taxon>Hyella</taxon>
    </lineage>
</organism>
<reference evidence="1 2" key="1">
    <citation type="submission" date="2019-01" db="EMBL/GenBank/DDBJ databases">
        <authorList>
            <person name="Brito A."/>
        </authorList>
    </citation>
    <scope>NUCLEOTIDE SEQUENCE [LARGE SCALE GENOMIC DNA]</scope>
    <source>
        <strain evidence="1">1</strain>
    </source>
</reference>
<dbReference type="EMBL" id="CAACVJ010000330">
    <property type="protein sequence ID" value="VEP16002.1"/>
    <property type="molecule type" value="Genomic_DNA"/>
</dbReference>
<dbReference type="Proteomes" id="UP000320055">
    <property type="component" value="Unassembled WGS sequence"/>
</dbReference>
<evidence type="ECO:0008006" key="3">
    <source>
        <dbReference type="Google" id="ProtNLM"/>
    </source>
</evidence>